<dbReference type="PROSITE" id="PS50109">
    <property type="entry name" value="HIS_KIN"/>
    <property type="match status" value="1"/>
</dbReference>
<proteinExistence type="predicted"/>
<dbReference type="SMART" id="SM00387">
    <property type="entry name" value="HATPase_c"/>
    <property type="match status" value="1"/>
</dbReference>
<keyword evidence="13" id="KW-1185">Reference proteome</keyword>
<evidence type="ECO:0000256" key="5">
    <source>
        <dbReference type="ARBA" id="ARBA00022741"/>
    </source>
</evidence>
<evidence type="ECO:0000259" key="11">
    <source>
        <dbReference type="PROSITE" id="PS50113"/>
    </source>
</evidence>
<dbReference type="GO" id="GO:0005524">
    <property type="term" value="F:ATP binding"/>
    <property type="evidence" value="ECO:0007669"/>
    <property type="project" value="UniProtKB-KW"/>
</dbReference>
<dbReference type="SUPFAM" id="SSF55874">
    <property type="entry name" value="ATPase domain of HSP90 chaperone/DNA topoisomerase II/histidine kinase"/>
    <property type="match status" value="1"/>
</dbReference>
<dbReference type="InterPro" id="IPR036890">
    <property type="entry name" value="HATPase_C_sf"/>
</dbReference>
<evidence type="ECO:0000313" key="12">
    <source>
        <dbReference type="EMBL" id="TPW31380.1"/>
    </source>
</evidence>
<dbReference type="Gene3D" id="3.30.565.10">
    <property type="entry name" value="Histidine kinase-like ATPase, C-terminal domain"/>
    <property type="match status" value="1"/>
</dbReference>
<keyword evidence="4" id="KW-0808">Transferase</keyword>
<feature type="domain" description="PAS" evidence="10">
    <location>
        <begin position="11"/>
        <end position="60"/>
    </location>
</feature>
<dbReference type="AlphaFoldDB" id="A0A506UBS0"/>
<dbReference type="SUPFAM" id="SSF55785">
    <property type="entry name" value="PYP-like sensor domain (PAS domain)"/>
    <property type="match status" value="1"/>
</dbReference>
<keyword evidence="8" id="KW-0843">Virulence</keyword>
<dbReference type="Pfam" id="PF02518">
    <property type="entry name" value="HATPase_c"/>
    <property type="match status" value="1"/>
</dbReference>
<dbReference type="NCBIfam" id="TIGR00229">
    <property type="entry name" value="sensory_box"/>
    <property type="match status" value="1"/>
</dbReference>
<evidence type="ECO:0000256" key="8">
    <source>
        <dbReference type="ARBA" id="ARBA00023026"/>
    </source>
</evidence>
<reference evidence="12 13" key="1">
    <citation type="submission" date="2019-06" db="EMBL/GenBank/DDBJ databases">
        <authorList>
            <person name="Li M."/>
        </authorList>
    </citation>
    <scope>NUCLEOTIDE SEQUENCE [LARGE SCALE GENOMIC DNA]</scope>
    <source>
        <strain evidence="12 13">BGMRC6574</strain>
    </source>
</reference>
<dbReference type="InterPro" id="IPR011495">
    <property type="entry name" value="Sig_transdc_His_kin_sub2_dim/P"/>
</dbReference>
<evidence type="ECO:0000256" key="2">
    <source>
        <dbReference type="ARBA" id="ARBA00012438"/>
    </source>
</evidence>
<evidence type="ECO:0000313" key="13">
    <source>
        <dbReference type="Proteomes" id="UP000320314"/>
    </source>
</evidence>
<organism evidence="12 13">
    <name type="scientific">Pararhizobium mangrovi</name>
    <dbReference type="NCBI Taxonomy" id="2590452"/>
    <lineage>
        <taxon>Bacteria</taxon>
        <taxon>Pseudomonadati</taxon>
        <taxon>Pseudomonadota</taxon>
        <taxon>Alphaproteobacteria</taxon>
        <taxon>Hyphomicrobiales</taxon>
        <taxon>Rhizobiaceae</taxon>
        <taxon>Rhizobium/Agrobacterium group</taxon>
        <taxon>Pararhizobium</taxon>
    </lineage>
</organism>
<name>A0A506UBS0_9HYPH</name>
<keyword evidence="7" id="KW-0067">ATP-binding</keyword>
<evidence type="ECO:0000256" key="3">
    <source>
        <dbReference type="ARBA" id="ARBA00022553"/>
    </source>
</evidence>
<dbReference type="SMART" id="SM00086">
    <property type="entry name" value="PAC"/>
    <property type="match status" value="1"/>
</dbReference>
<dbReference type="CDD" id="cd00130">
    <property type="entry name" value="PAS"/>
    <property type="match status" value="1"/>
</dbReference>
<dbReference type="Gene3D" id="3.30.450.20">
    <property type="entry name" value="PAS domain"/>
    <property type="match status" value="1"/>
</dbReference>
<evidence type="ECO:0000259" key="9">
    <source>
        <dbReference type="PROSITE" id="PS50109"/>
    </source>
</evidence>
<dbReference type="InterPro" id="IPR005467">
    <property type="entry name" value="His_kinase_dom"/>
</dbReference>
<dbReference type="PANTHER" id="PTHR41523:SF8">
    <property type="entry name" value="ETHYLENE RESPONSE SENSOR PROTEIN"/>
    <property type="match status" value="1"/>
</dbReference>
<evidence type="ECO:0000256" key="7">
    <source>
        <dbReference type="ARBA" id="ARBA00022840"/>
    </source>
</evidence>
<dbReference type="OrthoDB" id="7991996at2"/>
<evidence type="ECO:0000256" key="6">
    <source>
        <dbReference type="ARBA" id="ARBA00022777"/>
    </source>
</evidence>
<evidence type="ECO:0000256" key="1">
    <source>
        <dbReference type="ARBA" id="ARBA00000085"/>
    </source>
</evidence>
<feature type="domain" description="Histidine kinase" evidence="9">
    <location>
        <begin position="168"/>
        <end position="357"/>
    </location>
</feature>
<dbReference type="SMART" id="SM00091">
    <property type="entry name" value="PAS"/>
    <property type="match status" value="1"/>
</dbReference>
<comment type="catalytic activity">
    <reaction evidence="1">
        <text>ATP + protein L-histidine = ADP + protein N-phospho-L-histidine.</text>
        <dbReference type="EC" id="2.7.13.3"/>
    </reaction>
</comment>
<dbReference type="PROSITE" id="PS50112">
    <property type="entry name" value="PAS"/>
    <property type="match status" value="1"/>
</dbReference>
<keyword evidence="3" id="KW-0597">Phosphoprotein</keyword>
<dbReference type="PANTHER" id="PTHR41523">
    <property type="entry name" value="TWO-COMPONENT SYSTEM SENSOR PROTEIN"/>
    <property type="match status" value="1"/>
</dbReference>
<feature type="domain" description="PAC" evidence="11">
    <location>
        <begin position="85"/>
        <end position="139"/>
    </location>
</feature>
<dbReference type="InterPro" id="IPR000014">
    <property type="entry name" value="PAS"/>
</dbReference>
<dbReference type="PROSITE" id="PS50113">
    <property type="entry name" value="PAC"/>
    <property type="match status" value="1"/>
</dbReference>
<dbReference type="InterPro" id="IPR000700">
    <property type="entry name" value="PAS-assoc_C"/>
</dbReference>
<dbReference type="GO" id="GO:0004673">
    <property type="term" value="F:protein histidine kinase activity"/>
    <property type="evidence" value="ECO:0007669"/>
    <property type="project" value="UniProtKB-EC"/>
</dbReference>
<evidence type="ECO:0000256" key="4">
    <source>
        <dbReference type="ARBA" id="ARBA00022679"/>
    </source>
</evidence>
<keyword evidence="6" id="KW-0418">Kinase</keyword>
<comment type="caution">
    <text evidence="12">The sequence shown here is derived from an EMBL/GenBank/DDBJ whole genome shotgun (WGS) entry which is preliminary data.</text>
</comment>
<dbReference type="Pfam" id="PF07568">
    <property type="entry name" value="HisKA_2"/>
    <property type="match status" value="1"/>
</dbReference>
<gene>
    <name evidence="12" type="ORF">FJU11_03485</name>
</gene>
<accession>A0A506UBS0</accession>
<dbReference type="InterPro" id="IPR003594">
    <property type="entry name" value="HATPase_dom"/>
</dbReference>
<dbReference type="Proteomes" id="UP000320314">
    <property type="component" value="Unassembled WGS sequence"/>
</dbReference>
<sequence length="361" mass="40144">MTDRLNAEQGAGDPFAAAVRATRMPMIITDPRQDDNPIVFVNDAFCRLTGYTREESLGNNCRFLQGEKTDREAVSAIRQAVESLEDISIELLNYTKDGTAFWNALYLSPVATEGGEVQFFFSSQLDVTADRERERQALEDRDALEDAVRERTAELEAALEQKTLLLHEVDHRVKNNLQMISAMIRSQARFSKDAAAKEALRTTLSRVETLGIVHRRLYESSDVASFDLSEFIRETAKELVDSRDSGIELVLELVPVEVPARAASPLSLLLNEIITNAMQHAFAEDAGGTIAVRTSQDGENCILAIEDNGKGFESGTVWEHSFGRRLIDSLVRQIGGYLEWSDAKPGTRATITFPSQDPMAR</sequence>
<dbReference type="InterPro" id="IPR001610">
    <property type="entry name" value="PAC"/>
</dbReference>
<evidence type="ECO:0000259" key="10">
    <source>
        <dbReference type="PROSITE" id="PS50112"/>
    </source>
</evidence>
<dbReference type="Pfam" id="PF13426">
    <property type="entry name" value="PAS_9"/>
    <property type="match status" value="1"/>
</dbReference>
<dbReference type="EC" id="2.7.13.3" evidence="2"/>
<keyword evidence="5" id="KW-0547">Nucleotide-binding</keyword>
<dbReference type="EMBL" id="VHLH01000004">
    <property type="protein sequence ID" value="TPW31380.1"/>
    <property type="molecule type" value="Genomic_DNA"/>
</dbReference>
<dbReference type="InterPro" id="IPR035965">
    <property type="entry name" value="PAS-like_dom_sf"/>
</dbReference>
<protein>
    <recommendedName>
        <fullName evidence="2">histidine kinase</fullName>
        <ecNumber evidence="2">2.7.13.3</ecNumber>
    </recommendedName>
</protein>